<organism evidence="2 3">
    <name type="scientific">Meiothermus luteus</name>
    <dbReference type="NCBI Taxonomy" id="2026184"/>
    <lineage>
        <taxon>Bacteria</taxon>
        <taxon>Thermotogati</taxon>
        <taxon>Deinococcota</taxon>
        <taxon>Deinococci</taxon>
        <taxon>Thermales</taxon>
        <taxon>Thermaceae</taxon>
        <taxon>Meiothermus</taxon>
    </lineage>
</organism>
<feature type="transmembrane region" description="Helical" evidence="1">
    <location>
        <begin position="110"/>
        <end position="128"/>
    </location>
</feature>
<keyword evidence="1" id="KW-0812">Transmembrane</keyword>
<reference evidence="2 3" key="1">
    <citation type="submission" date="2018-08" db="EMBL/GenBank/DDBJ databases">
        <title>Meiothermus luteus KCTC 52599 genome sequencing project.</title>
        <authorList>
            <person name="Da Costa M.S."/>
            <person name="Albuquerque L."/>
            <person name="Raposo P."/>
            <person name="Froufe H.J.C."/>
            <person name="Barroso C.S."/>
            <person name="Egas C."/>
        </authorList>
    </citation>
    <scope>NUCLEOTIDE SEQUENCE [LARGE SCALE GENOMIC DNA]</scope>
    <source>
        <strain evidence="2 3">KCTC 52599</strain>
    </source>
</reference>
<evidence type="ECO:0000313" key="2">
    <source>
        <dbReference type="EMBL" id="RIH89720.1"/>
    </source>
</evidence>
<feature type="transmembrane region" description="Helical" evidence="1">
    <location>
        <begin position="85"/>
        <end position="104"/>
    </location>
</feature>
<accession>A0A399F164</accession>
<keyword evidence="3" id="KW-1185">Reference proteome</keyword>
<dbReference type="OrthoDB" id="33162at2"/>
<comment type="caution">
    <text evidence="2">The sequence shown here is derived from an EMBL/GenBank/DDBJ whole genome shotgun (WGS) entry which is preliminary data.</text>
</comment>
<gene>
    <name evidence="2" type="ORF">Mlute_00233</name>
</gene>
<protein>
    <recommendedName>
        <fullName evidence="4">Acid-resistance membrane protein</fullName>
    </recommendedName>
</protein>
<keyword evidence="1" id="KW-1133">Transmembrane helix</keyword>
<proteinExistence type="predicted"/>
<dbReference type="EMBL" id="QWKZ01000004">
    <property type="protein sequence ID" value="RIH89720.1"/>
    <property type="molecule type" value="Genomic_DNA"/>
</dbReference>
<feature type="transmembrane region" description="Helical" evidence="1">
    <location>
        <begin position="24"/>
        <end position="45"/>
    </location>
</feature>
<feature type="transmembrane region" description="Helical" evidence="1">
    <location>
        <begin position="160"/>
        <end position="178"/>
    </location>
</feature>
<dbReference type="AlphaFoldDB" id="A0A399F164"/>
<evidence type="ECO:0000313" key="3">
    <source>
        <dbReference type="Proteomes" id="UP000265800"/>
    </source>
</evidence>
<feature type="transmembrane region" description="Helical" evidence="1">
    <location>
        <begin position="51"/>
        <end position="73"/>
    </location>
</feature>
<keyword evidence="1" id="KW-0472">Membrane</keyword>
<sequence>MKPEEAHKLLNIAEAAEAEGRLRLSLLGGWSLVLWGGIWTLGYGLAALAPAWAGLFWVLAAPLGILVSFFLGIRQGRWVQSERGHLTFALWGLLTLFYLYWSSLLSPKGLAGQGLLVSLVALGLALTGRIWQVRGLLSAGLGLFLLDALLYHLLPQAFPWGMALAGFGAFLYGTQLLWRWTR</sequence>
<dbReference type="RefSeq" id="WP_119358948.1">
    <property type="nucleotide sequence ID" value="NZ_QWKZ01000004.1"/>
</dbReference>
<name>A0A399F164_9DEIN</name>
<evidence type="ECO:0000256" key="1">
    <source>
        <dbReference type="SAM" id="Phobius"/>
    </source>
</evidence>
<evidence type="ECO:0008006" key="4">
    <source>
        <dbReference type="Google" id="ProtNLM"/>
    </source>
</evidence>
<feature type="transmembrane region" description="Helical" evidence="1">
    <location>
        <begin position="135"/>
        <end position="154"/>
    </location>
</feature>
<dbReference type="Proteomes" id="UP000265800">
    <property type="component" value="Unassembled WGS sequence"/>
</dbReference>